<name>A0A403M838_SHIDY</name>
<proteinExistence type="predicted"/>
<dbReference type="EMBL" id="RVGV01000088">
    <property type="protein sequence ID" value="MLU14900.1"/>
    <property type="molecule type" value="Genomic_DNA"/>
</dbReference>
<organism evidence="2">
    <name type="scientific">Shigella dysenteriae</name>
    <dbReference type="NCBI Taxonomy" id="622"/>
    <lineage>
        <taxon>Bacteria</taxon>
        <taxon>Pseudomonadati</taxon>
        <taxon>Pseudomonadota</taxon>
        <taxon>Gammaproteobacteria</taxon>
        <taxon>Enterobacterales</taxon>
        <taxon>Enterobacteriaceae</taxon>
        <taxon>Shigella</taxon>
    </lineage>
</organism>
<evidence type="ECO:0000256" key="1">
    <source>
        <dbReference type="SAM" id="MobiDB-lite"/>
    </source>
</evidence>
<feature type="non-terminal residue" evidence="2">
    <location>
        <position position="21"/>
    </location>
</feature>
<protein>
    <submittedName>
        <fullName evidence="2">Type III effector</fullName>
    </submittedName>
</protein>
<feature type="compositionally biased region" description="Polar residues" evidence="1">
    <location>
        <begin position="7"/>
        <end position="21"/>
    </location>
</feature>
<gene>
    <name evidence="2" type="ORF">DRW31_22215</name>
</gene>
<comment type="caution">
    <text evidence="2">The sequence shown here is derived from an EMBL/GenBank/DDBJ whole genome shotgun (WGS) entry which is preliminary data.</text>
</comment>
<reference evidence="2" key="1">
    <citation type="submission" date="2018-07" db="EMBL/GenBank/DDBJ databases">
        <authorList>
            <person name="Ashton P.M."/>
            <person name="Dallman T."/>
            <person name="Nair S."/>
            <person name="De Pinna E."/>
            <person name="Peters T."/>
            <person name="Grant K."/>
        </authorList>
    </citation>
    <scope>NUCLEOTIDE SEQUENCE [LARGE SCALE GENOMIC DNA]</scope>
    <source>
        <strain evidence="2">561031</strain>
    </source>
</reference>
<accession>A0A403M838</accession>
<sequence>MKVRNPEQISIPASNTTKDPG</sequence>
<dbReference type="AlphaFoldDB" id="A0A403M838"/>
<evidence type="ECO:0000313" key="2">
    <source>
        <dbReference type="EMBL" id="MLU14900.1"/>
    </source>
</evidence>
<dbReference type="Proteomes" id="UP000839527">
    <property type="component" value="Unassembled WGS sequence"/>
</dbReference>
<feature type="region of interest" description="Disordered" evidence="1">
    <location>
        <begin position="1"/>
        <end position="21"/>
    </location>
</feature>